<evidence type="ECO:0000259" key="3">
    <source>
        <dbReference type="PROSITE" id="PS50003"/>
    </source>
</evidence>
<evidence type="ECO:0000256" key="1">
    <source>
        <dbReference type="ARBA" id="ARBA00024863"/>
    </source>
</evidence>
<comment type="caution">
    <text evidence="5">The sequence shown here is derived from an EMBL/GenBank/DDBJ whole genome shotgun (WGS) entry which is preliminary data.</text>
</comment>
<comment type="function">
    <text evidence="1">Involved in cytoskeletal rearrangements required for phagocytosis of apoptotic cells and cell motility. Acts in association with DOCK1 and CRK. Was initially proposed to be required in complex with DOCK1 to activate Rac Rho small GTPases. May enhance the guanine nucleotide exchange factor (GEF) activity of DOCK1.</text>
</comment>
<feature type="compositionally biased region" description="Polar residues" evidence="2">
    <location>
        <begin position="182"/>
        <end position="192"/>
    </location>
</feature>
<accession>A0A8K1FD25</accession>
<dbReference type="Pfam" id="PF04727">
    <property type="entry name" value="ELMO_CED12"/>
    <property type="match status" value="1"/>
</dbReference>
<dbReference type="PANTHER" id="PTHR12771">
    <property type="entry name" value="ENGULFMENT AND CELL MOTILITY"/>
    <property type="match status" value="1"/>
</dbReference>
<dbReference type="InterPro" id="IPR006816">
    <property type="entry name" value="ELMO_dom"/>
</dbReference>
<dbReference type="OrthoDB" id="67155at2759"/>
<dbReference type="Proteomes" id="UP000794436">
    <property type="component" value="Unassembled WGS sequence"/>
</dbReference>
<evidence type="ECO:0000259" key="4">
    <source>
        <dbReference type="PROSITE" id="PS51335"/>
    </source>
</evidence>
<dbReference type="AlphaFoldDB" id="A0A8K1FD25"/>
<evidence type="ECO:0000256" key="2">
    <source>
        <dbReference type="SAM" id="MobiDB-lite"/>
    </source>
</evidence>
<sequence length="860" mass="96416">MEDLSDAFLDSLDTLTTLPAGKAADVTSDSQSSQDLSDEDYDRATHVELQPVIPIQTRVAQVEMALGVHSSRGVATIAENGDEFEESEQEQMDVITELDSTGSHNTDVFATFYGDTVVKVSRLYNGDGNDRSFSFASECTEFSPINSPQEVSFADDRQTNYEQRLEASVADHASRSGRGDNSETQSTGQKQFTMEDLRYFDPHFGRDVFLEELGESFVDGSGSRSLVSYRVSSTQVTTESASDVIKQGWLMKRAEVVRSWHKRWFTLRRMPQGLMLTYSRSDSPNAQAKVIDLTSTSRCMVPQKPSKENEFRILTSADSSRKEYAVYAKSNFELTEWVRAIQSSINDGNKNICDGGVGFQHIWDETGIQGLIVRYGVRKVSARNHLQTRVLELNFADQTIIISRRGETLTTLHFSDLLGVLIPSPNPKWSNEHHGLVLDFNGKHRSWPLYLDTAETRDDLLDILQKVASKDVRGDDLETRCSRLRLKSGYMERRNVGPQATLKGRLFVCLYENSIVFYPEVVDLKCSRPWYVVTLRGLKVVCNEGKGGLGLGRLLLKCSSVQECREWYNAIMGAISLPQEVVDVELRERGKIRSAFHTSVFRLRKLLKANVKPEVNGPPKDHKTIDLMIRKLWELTFPGEAFTSNADPRWQEIGFQRGGPASDLRSSGLLGLYCLIYFVTYPSGEFTRILDRTRFGVSEGNMKNYPLAIGCINVCSILMETLGFGDAGSHSERSSPSAMKTFVRFIANAVSGHALLDEIERGSLSGQALGLFDRWEEIVLEADNHVFEDIFCILFPVLDHLFVEMGAGYMEFGQVVAAFRRRIGVIFDAQPKTLDELKTLAAEPCTDTLVEPSIISKTTR</sequence>
<evidence type="ECO:0000313" key="5">
    <source>
        <dbReference type="EMBL" id="TMW55112.1"/>
    </source>
</evidence>
<dbReference type="SMART" id="SM00233">
    <property type="entry name" value="PH"/>
    <property type="match status" value="2"/>
</dbReference>
<dbReference type="InterPro" id="IPR050868">
    <property type="entry name" value="ELMO_domain-containing"/>
</dbReference>
<feature type="domain" description="ELMO" evidence="4">
    <location>
        <begin position="624"/>
        <end position="827"/>
    </location>
</feature>
<dbReference type="CDD" id="cd00821">
    <property type="entry name" value="PH"/>
    <property type="match status" value="1"/>
</dbReference>
<dbReference type="InterPro" id="IPR001849">
    <property type="entry name" value="PH_domain"/>
</dbReference>
<keyword evidence="6" id="KW-1185">Reference proteome</keyword>
<evidence type="ECO:0000313" key="6">
    <source>
        <dbReference type="Proteomes" id="UP000794436"/>
    </source>
</evidence>
<gene>
    <name evidence="5" type="ORF">Poli38472_013874</name>
</gene>
<dbReference type="Pfam" id="PF00169">
    <property type="entry name" value="PH"/>
    <property type="match status" value="1"/>
</dbReference>
<dbReference type="PROSITE" id="PS51335">
    <property type="entry name" value="ELMO"/>
    <property type="match status" value="1"/>
</dbReference>
<name>A0A8K1FD25_PYTOL</name>
<reference evidence="5" key="1">
    <citation type="submission" date="2019-03" db="EMBL/GenBank/DDBJ databases">
        <title>Long read genome sequence of the mycoparasitic Pythium oligandrum ATCC 38472 isolated from sugarbeet rhizosphere.</title>
        <authorList>
            <person name="Gaulin E."/>
        </authorList>
    </citation>
    <scope>NUCLEOTIDE SEQUENCE</scope>
    <source>
        <strain evidence="5">ATCC 38472_TT</strain>
    </source>
</reference>
<dbReference type="Gene3D" id="2.30.29.30">
    <property type="entry name" value="Pleckstrin-homology domain (PH domain)/Phosphotyrosine-binding domain (PTB)"/>
    <property type="match status" value="1"/>
</dbReference>
<proteinExistence type="predicted"/>
<protein>
    <submittedName>
        <fullName evidence="5">Uncharacterized protein</fullName>
    </submittedName>
</protein>
<dbReference type="InterPro" id="IPR011993">
    <property type="entry name" value="PH-like_dom_sf"/>
</dbReference>
<dbReference type="PROSITE" id="PS50003">
    <property type="entry name" value="PH_DOMAIN"/>
    <property type="match status" value="1"/>
</dbReference>
<dbReference type="SUPFAM" id="SSF50729">
    <property type="entry name" value="PH domain-like"/>
    <property type="match status" value="2"/>
</dbReference>
<organism evidence="5 6">
    <name type="scientific">Pythium oligandrum</name>
    <name type="common">Mycoparasitic fungus</name>
    <dbReference type="NCBI Taxonomy" id="41045"/>
    <lineage>
        <taxon>Eukaryota</taxon>
        <taxon>Sar</taxon>
        <taxon>Stramenopiles</taxon>
        <taxon>Oomycota</taxon>
        <taxon>Peronosporomycetes</taxon>
        <taxon>Pythiales</taxon>
        <taxon>Pythiaceae</taxon>
        <taxon>Pythium</taxon>
    </lineage>
</organism>
<feature type="compositionally biased region" description="Basic and acidic residues" evidence="2">
    <location>
        <begin position="172"/>
        <end position="181"/>
    </location>
</feature>
<feature type="domain" description="PH" evidence="3">
    <location>
        <begin position="243"/>
        <end position="346"/>
    </location>
</feature>
<dbReference type="PANTHER" id="PTHR12771:SF56">
    <property type="entry name" value="CED-12"/>
    <property type="match status" value="1"/>
</dbReference>
<dbReference type="EMBL" id="SPLM01000149">
    <property type="protein sequence ID" value="TMW55112.1"/>
    <property type="molecule type" value="Genomic_DNA"/>
</dbReference>
<feature type="region of interest" description="Disordered" evidence="2">
    <location>
        <begin position="166"/>
        <end position="192"/>
    </location>
</feature>